<accession>A0ABV5G734</accession>
<sequence length="61" mass="6648">MPCHLCVTPLYGALLDRLPAAACQVQPVSSRYRGVWESSDEKSGPRGRPTKALRSFPSMDG</sequence>
<evidence type="ECO:0000313" key="2">
    <source>
        <dbReference type="EMBL" id="MFB9074762.1"/>
    </source>
</evidence>
<reference evidence="2 3" key="1">
    <citation type="submission" date="2024-09" db="EMBL/GenBank/DDBJ databases">
        <authorList>
            <person name="Sun Q."/>
            <person name="Mori K."/>
        </authorList>
    </citation>
    <scope>NUCLEOTIDE SEQUENCE [LARGE SCALE GENOMIC DNA]</scope>
    <source>
        <strain evidence="2 3">CCM 7609</strain>
    </source>
</reference>
<organism evidence="2 3">
    <name type="scientific">Citricoccus parietis</name>
    <dbReference type="NCBI Taxonomy" id="592307"/>
    <lineage>
        <taxon>Bacteria</taxon>
        <taxon>Bacillati</taxon>
        <taxon>Actinomycetota</taxon>
        <taxon>Actinomycetes</taxon>
        <taxon>Micrococcales</taxon>
        <taxon>Micrococcaceae</taxon>
        <taxon>Citricoccus</taxon>
    </lineage>
</organism>
<keyword evidence="3" id="KW-1185">Reference proteome</keyword>
<feature type="region of interest" description="Disordered" evidence="1">
    <location>
        <begin position="33"/>
        <end position="61"/>
    </location>
</feature>
<name>A0ABV5G734_9MICC</name>
<gene>
    <name evidence="2" type="ORF">ACFFX0_27660</name>
</gene>
<protein>
    <submittedName>
        <fullName evidence="2">Uncharacterized protein</fullName>
    </submittedName>
</protein>
<dbReference type="EMBL" id="JBHMFI010000002">
    <property type="protein sequence ID" value="MFB9074762.1"/>
    <property type="molecule type" value="Genomic_DNA"/>
</dbReference>
<dbReference type="Proteomes" id="UP001589575">
    <property type="component" value="Unassembled WGS sequence"/>
</dbReference>
<evidence type="ECO:0000313" key="3">
    <source>
        <dbReference type="Proteomes" id="UP001589575"/>
    </source>
</evidence>
<comment type="caution">
    <text evidence="2">The sequence shown here is derived from an EMBL/GenBank/DDBJ whole genome shotgun (WGS) entry which is preliminary data.</text>
</comment>
<evidence type="ECO:0000256" key="1">
    <source>
        <dbReference type="SAM" id="MobiDB-lite"/>
    </source>
</evidence>
<proteinExistence type="predicted"/>